<sequence length="651" mass="73155">MAGRMLKWSLELSEFDIRYKSRKALKAQVLADFVAEMTCSPSSPEGANKLTIFVDEASNATGAGAGIILENEEGILIEVSLTLSFPTSNNQAEYEAFLAGLRLADDVGAKEIKIYTDSQLVASQVLGEYHAKNDNLSEYLALVKERITKFDSAEIQHVPREHNKRADILSKLASTKRKNGNKSVIQEILSHPSIQKPTRVLDINAIGDANCRMTPVYNYLAHGTLHNDEKEAATVKRRSCSYTILDNKIYRRGFSIPLLKCADEATADYILREIHERINSQHLGSRSLARKVLRAGYYWLTMQQDAKKHLKKCDKCQRHGDMYLAPPHELKSLSSPWPFAWWGMDILGPFTRGNLQMEISYVALGYPKPWLLTTQLTDKTFRGFLAKINTKHHFTSVEHPQTNGQAEATNRVILRGLRRRLGDAKKQWVEELPHVLWANRTTPHSTTGETPFRLAYGTEAVIPMEIGESSRRTEAPLDEEMNDEAMREELDLVEEIRTTASLNEASLKQLVAARHDTKVIKRDFEVGSLVLRRYAKDSHEGKLSANWEGPYRVLGKTDNGAYHLPPGERNPSDHQPSKQRAELLDNGCRIGTHVHLKIFKVNSELITQAEPLPDEDTLEMSSTVVVPQPNTQLTMGCSGRGTSTSTCSDLR</sequence>
<dbReference type="InterPro" id="IPR036397">
    <property type="entry name" value="RNaseH_sf"/>
</dbReference>
<dbReference type="PROSITE" id="PS50879">
    <property type="entry name" value="RNASE_H_1"/>
    <property type="match status" value="1"/>
</dbReference>
<evidence type="ECO:0000313" key="4">
    <source>
        <dbReference type="EMBL" id="GAU43986.1"/>
    </source>
</evidence>
<dbReference type="OrthoDB" id="101614at2759"/>
<dbReference type="SUPFAM" id="SSF53098">
    <property type="entry name" value="Ribonuclease H-like"/>
    <property type="match status" value="2"/>
</dbReference>
<feature type="compositionally biased region" description="Basic and acidic residues" evidence="1">
    <location>
        <begin position="570"/>
        <end position="580"/>
    </location>
</feature>
<dbReference type="GO" id="GO:0003676">
    <property type="term" value="F:nucleic acid binding"/>
    <property type="evidence" value="ECO:0007669"/>
    <property type="project" value="InterPro"/>
</dbReference>
<dbReference type="GO" id="GO:0004523">
    <property type="term" value="F:RNA-DNA hybrid ribonuclease activity"/>
    <property type="evidence" value="ECO:0007669"/>
    <property type="project" value="InterPro"/>
</dbReference>
<feature type="domain" description="Integrase catalytic" evidence="3">
    <location>
        <begin position="374"/>
        <end position="459"/>
    </location>
</feature>
<feature type="compositionally biased region" description="Low complexity" evidence="1">
    <location>
        <begin position="634"/>
        <end position="651"/>
    </location>
</feature>
<protein>
    <submittedName>
        <fullName evidence="4">Uncharacterized protein</fullName>
    </submittedName>
</protein>
<reference evidence="5" key="1">
    <citation type="journal article" date="2017" name="Front. Plant Sci.">
        <title>Climate Clever Clovers: New Paradigm to Reduce the Environmental Footprint of Ruminants by Breeding Low Methanogenic Forages Utilizing Haplotype Variation.</title>
        <authorList>
            <person name="Kaur P."/>
            <person name="Appels R."/>
            <person name="Bayer P.E."/>
            <person name="Keeble-Gagnere G."/>
            <person name="Wang J."/>
            <person name="Hirakawa H."/>
            <person name="Shirasawa K."/>
            <person name="Vercoe P."/>
            <person name="Stefanova K."/>
            <person name="Durmic Z."/>
            <person name="Nichols P."/>
            <person name="Revell C."/>
            <person name="Isobe S.N."/>
            <person name="Edwards D."/>
            <person name="Erskine W."/>
        </authorList>
    </citation>
    <scope>NUCLEOTIDE SEQUENCE [LARGE SCALE GENOMIC DNA]</scope>
    <source>
        <strain evidence="5">cv. Daliak</strain>
    </source>
</reference>
<dbReference type="InterPro" id="IPR001584">
    <property type="entry name" value="Integrase_cat-core"/>
</dbReference>
<dbReference type="Proteomes" id="UP000242715">
    <property type="component" value="Unassembled WGS sequence"/>
</dbReference>
<feature type="region of interest" description="Disordered" evidence="1">
    <location>
        <begin position="629"/>
        <end position="651"/>
    </location>
</feature>
<keyword evidence="5" id="KW-1185">Reference proteome</keyword>
<dbReference type="Gene3D" id="1.10.340.70">
    <property type="match status" value="1"/>
</dbReference>
<gene>
    <name evidence="4" type="ORF">TSUD_135450</name>
</gene>
<dbReference type="InterPro" id="IPR002156">
    <property type="entry name" value="RNaseH_domain"/>
</dbReference>
<accession>A0A2Z6NJQ8</accession>
<dbReference type="PANTHER" id="PTHR48475">
    <property type="entry name" value="RIBONUCLEASE H"/>
    <property type="match status" value="1"/>
</dbReference>
<name>A0A2Z6NJQ8_TRISU</name>
<dbReference type="CDD" id="cd09279">
    <property type="entry name" value="RNase_HI_like"/>
    <property type="match status" value="1"/>
</dbReference>
<dbReference type="EMBL" id="DF974006">
    <property type="protein sequence ID" value="GAU43986.1"/>
    <property type="molecule type" value="Genomic_DNA"/>
</dbReference>
<feature type="region of interest" description="Disordered" evidence="1">
    <location>
        <begin position="558"/>
        <end position="580"/>
    </location>
</feature>
<dbReference type="GO" id="GO:0015074">
    <property type="term" value="P:DNA integration"/>
    <property type="evidence" value="ECO:0007669"/>
    <property type="project" value="InterPro"/>
</dbReference>
<evidence type="ECO:0000259" key="3">
    <source>
        <dbReference type="PROSITE" id="PS50994"/>
    </source>
</evidence>
<dbReference type="InterPro" id="IPR012337">
    <property type="entry name" value="RNaseH-like_sf"/>
</dbReference>
<dbReference type="PROSITE" id="PS50994">
    <property type="entry name" value="INTEGRASE"/>
    <property type="match status" value="1"/>
</dbReference>
<proteinExistence type="predicted"/>
<dbReference type="Pfam" id="PF13456">
    <property type="entry name" value="RVT_3"/>
    <property type="match status" value="1"/>
</dbReference>
<evidence type="ECO:0000259" key="2">
    <source>
        <dbReference type="PROSITE" id="PS50879"/>
    </source>
</evidence>
<feature type="domain" description="RNase H type-1" evidence="2">
    <location>
        <begin position="46"/>
        <end position="175"/>
    </location>
</feature>
<dbReference type="Pfam" id="PF17921">
    <property type="entry name" value="Integrase_H2C2"/>
    <property type="match status" value="1"/>
</dbReference>
<dbReference type="AlphaFoldDB" id="A0A2Z6NJQ8"/>
<dbReference type="Gene3D" id="3.30.420.10">
    <property type="entry name" value="Ribonuclease H-like superfamily/Ribonuclease H"/>
    <property type="match status" value="2"/>
</dbReference>
<organism evidence="4 5">
    <name type="scientific">Trifolium subterraneum</name>
    <name type="common">Subterranean clover</name>
    <dbReference type="NCBI Taxonomy" id="3900"/>
    <lineage>
        <taxon>Eukaryota</taxon>
        <taxon>Viridiplantae</taxon>
        <taxon>Streptophyta</taxon>
        <taxon>Embryophyta</taxon>
        <taxon>Tracheophyta</taxon>
        <taxon>Spermatophyta</taxon>
        <taxon>Magnoliopsida</taxon>
        <taxon>eudicotyledons</taxon>
        <taxon>Gunneridae</taxon>
        <taxon>Pentapetalae</taxon>
        <taxon>rosids</taxon>
        <taxon>fabids</taxon>
        <taxon>Fabales</taxon>
        <taxon>Fabaceae</taxon>
        <taxon>Papilionoideae</taxon>
        <taxon>50 kb inversion clade</taxon>
        <taxon>NPAAA clade</taxon>
        <taxon>Hologalegina</taxon>
        <taxon>IRL clade</taxon>
        <taxon>Trifolieae</taxon>
        <taxon>Trifolium</taxon>
    </lineage>
</organism>
<evidence type="ECO:0000256" key="1">
    <source>
        <dbReference type="SAM" id="MobiDB-lite"/>
    </source>
</evidence>
<evidence type="ECO:0000313" key="5">
    <source>
        <dbReference type="Proteomes" id="UP000242715"/>
    </source>
</evidence>
<dbReference type="InterPro" id="IPR041588">
    <property type="entry name" value="Integrase_H2C2"/>
</dbReference>
<dbReference type="PANTHER" id="PTHR48475:SF2">
    <property type="entry name" value="RIBONUCLEASE H"/>
    <property type="match status" value="1"/>
</dbReference>